<dbReference type="Pfam" id="PF00665">
    <property type="entry name" value="rve"/>
    <property type="match status" value="1"/>
</dbReference>
<evidence type="ECO:0000313" key="2">
    <source>
        <dbReference type="EMBL" id="KOA89669.1"/>
    </source>
</evidence>
<dbReference type="InterPro" id="IPR012337">
    <property type="entry name" value="RNaseH-like_sf"/>
</dbReference>
<organism evidence="2 3">
    <name type="scientific">Clostridium botulinum</name>
    <dbReference type="NCBI Taxonomy" id="1491"/>
    <lineage>
        <taxon>Bacteria</taxon>
        <taxon>Bacillati</taxon>
        <taxon>Bacillota</taxon>
        <taxon>Clostridia</taxon>
        <taxon>Eubacteriales</taxon>
        <taxon>Clostridiaceae</taxon>
        <taxon>Clostridium</taxon>
    </lineage>
</organism>
<dbReference type="InterPro" id="IPR001584">
    <property type="entry name" value="Integrase_cat-core"/>
</dbReference>
<reference evidence="2 3" key="1">
    <citation type="submission" date="2015-07" db="EMBL/GenBank/DDBJ databases">
        <title>Draft genome sequences of 17 French Clostridium botulinum group III.</title>
        <authorList>
            <person name="Woudstra C."/>
            <person name="Le Marechal C."/>
            <person name="Souillard R."/>
            <person name="Bayon-Auboyer M.-H."/>
            <person name="Dessouter D."/>
            <person name="Fach P."/>
        </authorList>
    </citation>
    <scope>NUCLEOTIDE SEQUENCE [LARGE SCALE GENOMIC DNA]</scope>
    <source>
        <strain evidence="2 3">12LNRI-CD</strain>
    </source>
</reference>
<dbReference type="InterPro" id="IPR050900">
    <property type="entry name" value="Transposase_IS3/IS150/IS904"/>
</dbReference>
<dbReference type="PROSITE" id="PS50994">
    <property type="entry name" value="INTEGRASE"/>
    <property type="match status" value="1"/>
</dbReference>
<dbReference type="Pfam" id="PF13333">
    <property type="entry name" value="rve_2"/>
    <property type="match status" value="1"/>
</dbReference>
<dbReference type="GO" id="GO:0003676">
    <property type="term" value="F:nucleic acid binding"/>
    <property type="evidence" value="ECO:0007669"/>
    <property type="project" value="InterPro"/>
</dbReference>
<dbReference type="Proteomes" id="UP000037540">
    <property type="component" value="Unassembled WGS sequence"/>
</dbReference>
<dbReference type="GO" id="GO:0015074">
    <property type="term" value="P:DNA integration"/>
    <property type="evidence" value="ECO:0007669"/>
    <property type="project" value="InterPro"/>
</dbReference>
<dbReference type="EMBL" id="LGVR01000010">
    <property type="protein sequence ID" value="KOA89669.1"/>
    <property type="molecule type" value="Genomic_DNA"/>
</dbReference>
<dbReference type="AlphaFoldDB" id="A0A9Q1ZBJ5"/>
<dbReference type="PANTHER" id="PTHR46889:SF4">
    <property type="entry name" value="TRANSPOSASE INSO FOR INSERTION SEQUENCE ELEMENT IS911B-RELATED"/>
    <property type="match status" value="1"/>
</dbReference>
<evidence type="ECO:0000313" key="3">
    <source>
        <dbReference type="Proteomes" id="UP000037540"/>
    </source>
</evidence>
<feature type="domain" description="Integrase catalytic" evidence="1">
    <location>
        <begin position="26"/>
        <end position="203"/>
    </location>
</feature>
<proteinExistence type="predicted"/>
<accession>A0A9Q1ZBJ5</accession>
<dbReference type="NCBIfam" id="NF033516">
    <property type="entry name" value="transpos_IS3"/>
    <property type="match status" value="1"/>
</dbReference>
<name>A0A9Q1ZBJ5_CLOBO</name>
<dbReference type="Gene3D" id="3.30.420.10">
    <property type="entry name" value="Ribonuclease H-like superfamily/Ribonuclease H"/>
    <property type="match status" value="1"/>
</dbReference>
<gene>
    <name evidence="2" type="ORF">ADU74_03410</name>
</gene>
<dbReference type="InterPro" id="IPR036397">
    <property type="entry name" value="RNaseH_sf"/>
</dbReference>
<dbReference type="InterPro" id="IPR048020">
    <property type="entry name" value="Transpos_IS3"/>
</dbReference>
<dbReference type="PANTHER" id="PTHR46889">
    <property type="entry name" value="TRANSPOSASE INSF FOR INSERTION SEQUENCE IS3B-RELATED"/>
    <property type="match status" value="1"/>
</dbReference>
<comment type="caution">
    <text evidence="2">The sequence shown here is derived from an EMBL/GenBank/DDBJ whole genome shotgun (WGS) entry which is preliminary data.</text>
</comment>
<sequence>MKKLGIKSVIRRKKFKYINPKNLVQGKVAPNLLNRNFKASKLNEKWVRDITYLYYGPTRKKMYLSALKDLYNNEIISYKLSTSLNITFVEETLYEAFKKSKKCDLSNLIIHSDQGCHYKSHSCKNILQENNITQSMSRKGICYDNACIENFFGHLKSELIYQTYFHTKADLINAIDNYIYWYNNERFQQKLNNHTPVEFRCVV</sequence>
<dbReference type="SUPFAM" id="SSF53098">
    <property type="entry name" value="Ribonuclease H-like"/>
    <property type="match status" value="1"/>
</dbReference>
<evidence type="ECO:0000259" key="1">
    <source>
        <dbReference type="PROSITE" id="PS50994"/>
    </source>
</evidence>
<protein>
    <submittedName>
        <fullName evidence="2">Integrase</fullName>
    </submittedName>
</protein>